<feature type="domain" description="F-box" evidence="1">
    <location>
        <begin position="54"/>
        <end position="111"/>
    </location>
</feature>
<name>A0AAW0A3Y6_9AGAR</name>
<sequence>MNTNDDADTANNKDITLCRNRRHHSYNRDSSIKPKQIADSTPLASTTVAEQNRTKGICSLPTELMVEIFTQCASQECPSSRRFMFMRCRISRVCRHWHAIIHSLESFWTVVPLSICSTVTSIGHFLDTNVTGTFAVAIYSGDTSLQNFSRGKLGGERLMRLLMDHSHRWHTLEIVAVHRSFVLQVVQLLDSVSIPNLRSITFHCNDTIDAAVIPITSVLGSRTHQLETLELTRLSVGRLLSVEMPRLKELVLADIAFAAWPTLADMCNLLRFSPLMERLELRGIGFAFPTSFQFILDVPLRMTRMRKLAISFDNSIAISSQSIYAFLICVSFPTLSTLHLRFATNDDMQGFAARNLALCAPNVEFSGMFSDTNAIRSMLSRMDQVVQLDVTSCILPDLLGVLADSFRTPMGSLDLYMPKLTRLIVSSRFWSVIHSVLVGRLSRGFMLPELVVVKDTDLTASHYLPTETLAYTHELTSMVSNLYWSRRKRVRPTHPAVYILA</sequence>
<comment type="caution">
    <text evidence="2">The sequence shown here is derived from an EMBL/GenBank/DDBJ whole genome shotgun (WGS) entry which is preliminary data.</text>
</comment>
<reference evidence="2 3" key="1">
    <citation type="journal article" date="2024" name="J Genomics">
        <title>Draft genome sequencing and assembly of Favolaschia claudopus CIRM-BRFM 2984 isolated from oak limbs.</title>
        <authorList>
            <person name="Navarro D."/>
            <person name="Drula E."/>
            <person name="Chaduli D."/>
            <person name="Cazenave R."/>
            <person name="Ahrendt S."/>
            <person name="Wang J."/>
            <person name="Lipzen A."/>
            <person name="Daum C."/>
            <person name="Barry K."/>
            <person name="Grigoriev I.V."/>
            <person name="Favel A."/>
            <person name="Rosso M.N."/>
            <person name="Martin F."/>
        </authorList>
    </citation>
    <scope>NUCLEOTIDE SEQUENCE [LARGE SCALE GENOMIC DNA]</scope>
    <source>
        <strain evidence="2 3">CIRM-BRFM 2984</strain>
    </source>
</reference>
<dbReference type="AlphaFoldDB" id="A0AAW0A3Y6"/>
<dbReference type="InterPro" id="IPR036047">
    <property type="entry name" value="F-box-like_dom_sf"/>
</dbReference>
<protein>
    <recommendedName>
        <fullName evidence="1">F-box domain-containing protein</fullName>
    </recommendedName>
</protein>
<organism evidence="2 3">
    <name type="scientific">Favolaschia claudopus</name>
    <dbReference type="NCBI Taxonomy" id="2862362"/>
    <lineage>
        <taxon>Eukaryota</taxon>
        <taxon>Fungi</taxon>
        <taxon>Dikarya</taxon>
        <taxon>Basidiomycota</taxon>
        <taxon>Agaricomycotina</taxon>
        <taxon>Agaricomycetes</taxon>
        <taxon>Agaricomycetidae</taxon>
        <taxon>Agaricales</taxon>
        <taxon>Marasmiineae</taxon>
        <taxon>Mycenaceae</taxon>
        <taxon>Favolaschia</taxon>
    </lineage>
</organism>
<dbReference type="Pfam" id="PF12937">
    <property type="entry name" value="F-box-like"/>
    <property type="match status" value="1"/>
</dbReference>
<dbReference type="Proteomes" id="UP001362999">
    <property type="component" value="Unassembled WGS sequence"/>
</dbReference>
<accession>A0AAW0A3Y6</accession>
<dbReference type="SUPFAM" id="SSF52047">
    <property type="entry name" value="RNI-like"/>
    <property type="match status" value="1"/>
</dbReference>
<gene>
    <name evidence="2" type="ORF">R3P38DRAFT_2797525</name>
</gene>
<evidence type="ECO:0000313" key="3">
    <source>
        <dbReference type="Proteomes" id="UP001362999"/>
    </source>
</evidence>
<proteinExistence type="predicted"/>
<dbReference type="SUPFAM" id="SSF81383">
    <property type="entry name" value="F-box domain"/>
    <property type="match status" value="1"/>
</dbReference>
<dbReference type="InterPro" id="IPR001810">
    <property type="entry name" value="F-box_dom"/>
</dbReference>
<dbReference type="PROSITE" id="PS50181">
    <property type="entry name" value="FBOX"/>
    <property type="match status" value="1"/>
</dbReference>
<dbReference type="Gene3D" id="3.80.10.10">
    <property type="entry name" value="Ribonuclease Inhibitor"/>
    <property type="match status" value="1"/>
</dbReference>
<dbReference type="InterPro" id="IPR032675">
    <property type="entry name" value="LRR_dom_sf"/>
</dbReference>
<dbReference type="Gene3D" id="1.20.1280.50">
    <property type="match status" value="1"/>
</dbReference>
<evidence type="ECO:0000313" key="2">
    <source>
        <dbReference type="EMBL" id="KAK7000262.1"/>
    </source>
</evidence>
<dbReference type="EMBL" id="JAWWNJ010000089">
    <property type="protein sequence ID" value="KAK7000262.1"/>
    <property type="molecule type" value="Genomic_DNA"/>
</dbReference>
<keyword evidence="3" id="KW-1185">Reference proteome</keyword>
<evidence type="ECO:0000259" key="1">
    <source>
        <dbReference type="PROSITE" id="PS50181"/>
    </source>
</evidence>